<dbReference type="EMBL" id="BAAARV010000021">
    <property type="protein sequence ID" value="GAA2341959.1"/>
    <property type="molecule type" value="Genomic_DNA"/>
</dbReference>
<evidence type="ECO:0000256" key="2">
    <source>
        <dbReference type="SAM" id="SignalP"/>
    </source>
</evidence>
<organism evidence="3 4">
    <name type="scientific">Dactylosporangium salmoneum</name>
    <dbReference type="NCBI Taxonomy" id="53361"/>
    <lineage>
        <taxon>Bacteria</taxon>
        <taxon>Bacillati</taxon>
        <taxon>Actinomycetota</taxon>
        <taxon>Actinomycetes</taxon>
        <taxon>Micromonosporales</taxon>
        <taxon>Micromonosporaceae</taxon>
        <taxon>Dactylosporangium</taxon>
    </lineage>
</organism>
<evidence type="ECO:0000256" key="1">
    <source>
        <dbReference type="SAM" id="MobiDB-lite"/>
    </source>
</evidence>
<comment type="caution">
    <text evidence="3">The sequence shown here is derived from an EMBL/GenBank/DDBJ whole genome shotgun (WGS) entry which is preliminary data.</text>
</comment>
<name>A0ABN3G133_9ACTN</name>
<protein>
    <submittedName>
        <fullName evidence="3">Uncharacterized protein</fullName>
    </submittedName>
</protein>
<keyword evidence="4" id="KW-1185">Reference proteome</keyword>
<reference evidence="3 4" key="1">
    <citation type="journal article" date="2019" name="Int. J. Syst. Evol. Microbiol.">
        <title>The Global Catalogue of Microorganisms (GCM) 10K type strain sequencing project: providing services to taxonomists for standard genome sequencing and annotation.</title>
        <authorList>
            <consortium name="The Broad Institute Genomics Platform"/>
            <consortium name="The Broad Institute Genome Sequencing Center for Infectious Disease"/>
            <person name="Wu L."/>
            <person name="Ma J."/>
        </authorList>
    </citation>
    <scope>NUCLEOTIDE SEQUENCE [LARGE SCALE GENOMIC DNA]</scope>
    <source>
        <strain evidence="3 4">JCM 3272</strain>
    </source>
</reference>
<dbReference type="RefSeq" id="WP_344612548.1">
    <property type="nucleotide sequence ID" value="NZ_BAAARV010000021.1"/>
</dbReference>
<feature type="region of interest" description="Disordered" evidence="1">
    <location>
        <begin position="285"/>
        <end position="304"/>
    </location>
</feature>
<feature type="chain" id="PRO_5046215257" evidence="2">
    <location>
        <begin position="22"/>
        <end position="304"/>
    </location>
</feature>
<gene>
    <name evidence="3" type="ORF">GCM10010170_025790</name>
</gene>
<evidence type="ECO:0000313" key="4">
    <source>
        <dbReference type="Proteomes" id="UP001501444"/>
    </source>
</evidence>
<sequence>MRSARVVVAVALLASAALHPAAVTTTAAPRTRSAAHVNAQGFQVSSAALAFLADRLQPAPVDQQPGNTDYVEFRFGDDLYEVNGGRPIQYARLQAWARAGGIHWTRVLRETGDTARCDVMWQDFTDFDDDRPAWFDVPPDDPAALDRFLLTNPYPPVRGDTADLYLLYRISWLAQEHVGTLRQRQTILRTLARHPGLAVQLGTRDDAGRPTITVSAAGIEHDPAFREMSVQPVRRVLVFDAGTGLLLTETLYQQPTVLLAGPHTAPHPHGSSVLDRVVFVDRQHVPDPTTPTLGCPLSPQPSSA</sequence>
<accession>A0ABN3G133</accession>
<evidence type="ECO:0000313" key="3">
    <source>
        <dbReference type="EMBL" id="GAA2341959.1"/>
    </source>
</evidence>
<proteinExistence type="predicted"/>
<feature type="signal peptide" evidence="2">
    <location>
        <begin position="1"/>
        <end position="21"/>
    </location>
</feature>
<dbReference type="Proteomes" id="UP001501444">
    <property type="component" value="Unassembled WGS sequence"/>
</dbReference>
<keyword evidence="2" id="KW-0732">Signal</keyword>